<evidence type="ECO:0000256" key="1">
    <source>
        <dbReference type="SAM" id="SignalP"/>
    </source>
</evidence>
<dbReference type="Proteomes" id="UP001164746">
    <property type="component" value="Chromosome 13"/>
</dbReference>
<keyword evidence="3" id="KW-1185">Reference proteome</keyword>
<proteinExistence type="predicted"/>
<accession>A0ABY7FVB4</accession>
<feature type="chain" id="PRO_5046526383" evidence="1">
    <location>
        <begin position="26"/>
        <end position="413"/>
    </location>
</feature>
<dbReference type="EMBL" id="CP111024">
    <property type="protein sequence ID" value="WAR24681.1"/>
    <property type="molecule type" value="Genomic_DNA"/>
</dbReference>
<name>A0ABY7FVB4_MYAAR</name>
<reference evidence="2" key="1">
    <citation type="submission" date="2022-11" db="EMBL/GenBank/DDBJ databases">
        <title>Centuries of genome instability and evolution in soft-shell clam transmissible cancer (bioRxiv).</title>
        <authorList>
            <person name="Hart S.F.M."/>
            <person name="Yonemitsu M.A."/>
            <person name="Giersch R.M."/>
            <person name="Beal B.F."/>
            <person name="Arriagada G."/>
            <person name="Davis B.W."/>
            <person name="Ostrander E.A."/>
            <person name="Goff S.P."/>
            <person name="Metzger M.J."/>
        </authorList>
    </citation>
    <scope>NUCLEOTIDE SEQUENCE</scope>
    <source>
        <strain evidence="2">MELC-2E11</strain>
        <tissue evidence="2">Siphon/mantle</tissue>
    </source>
</reference>
<gene>
    <name evidence="2" type="ORF">MAR_038350</name>
</gene>
<protein>
    <submittedName>
        <fullName evidence="2">Uncharacterized protein</fullName>
    </submittedName>
</protein>
<feature type="signal peptide" evidence="1">
    <location>
        <begin position="1"/>
        <end position="25"/>
    </location>
</feature>
<keyword evidence="1" id="KW-0732">Signal</keyword>
<evidence type="ECO:0000313" key="2">
    <source>
        <dbReference type="EMBL" id="WAR24681.1"/>
    </source>
</evidence>
<sequence length="413" mass="46711">MNLRKSHLNIGFVLLAVLFLHTVESENFYYRPVDERCIHDCNILNKIPNVTFSCDGHNKSCDWQCASQRMGCDEGLAYHCAKDFHNYEIQLDLNEIEYKQACAPERFCKAGEEPYVTFSYDDMVRSLRNAKINCVHCTDQNFYNSQVGRSSASYSRCFDEKFNKCIPEDNKIDCGISWRERKDTDGYCRCDARNGYAPENEAVKTKCFYSNELCVPKTCPQPSQELLLNYTCADKCPSGMQRTEEADECVSESVQTKSETVTSTKRTAESMPKEIEKGIAAGLTTVAQTEYPNAEHEEIDTDRFSTTQIIIIIVFMSVITANEISDASSGSNNYHCDIPVAEACNTPDDESVPRQPMIEENIQENKLKSKKNNVHPAPVVYSKGAILCQIETMKQMPQRAESETDIKKVCGSI</sequence>
<organism evidence="2 3">
    <name type="scientific">Mya arenaria</name>
    <name type="common">Soft-shell clam</name>
    <dbReference type="NCBI Taxonomy" id="6604"/>
    <lineage>
        <taxon>Eukaryota</taxon>
        <taxon>Metazoa</taxon>
        <taxon>Spiralia</taxon>
        <taxon>Lophotrochozoa</taxon>
        <taxon>Mollusca</taxon>
        <taxon>Bivalvia</taxon>
        <taxon>Autobranchia</taxon>
        <taxon>Heteroconchia</taxon>
        <taxon>Euheterodonta</taxon>
        <taxon>Imparidentia</taxon>
        <taxon>Neoheterodontei</taxon>
        <taxon>Myida</taxon>
        <taxon>Myoidea</taxon>
        <taxon>Myidae</taxon>
        <taxon>Mya</taxon>
    </lineage>
</organism>
<evidence type="ECO:0000313" key="3">
    <source>
        <dbReference type="Proteomes" id="UP001164746"/>
    </source>
</evidence>